<dbReference type="UniPathway" id="UPA00241"/>
<evidence type="ECO:0000313" key="4">
    <source>
        <dbReference type="EMBL" id="ABK15208.1"/>
    </source>
</evidence>
<dbReference type="GO" id="GO:0005524">
    <property type="term" value="F:ATP binding"/>
    <property type="evidence" value="ECO:0007669"/>
    <property type="project" value="UniProtKB-KW"/>
</dbReference>
<protein>
    <recommendedName>
        <fullName evidence="1">Pantoate kinase</fullName>
        <shortName evidence="1">PoK</shortName>
        <ecNumber evidence="1">2.7.1.169</ecNumber>
    </recommendedName>
</protein>
<reference evidence="4 5" key="1">
    <citation type="submission" date="2006-10" db="EMBL/GenBank/DDBJ databases">
        <title>Complete sequence of Methanosaeta thermophila PT.</title>
        <authorList>
            <consortium name="US DOE Joint Genome Institute"/>
            <person name="Copeland A."/>
            <person name="Lucas S."/>
            <person name="Lapidus A."/>
            <person name="Barry K."/>
            <person name="Detter J.C."/>
            <person name="Glavina del Rio T."/>
            <person name="Hammon N."/>
            <person name="Israni S."/>
            <person name="Pitluck S."/>
            <person name="Chain P."/>
            <person name="Malfatti S."/>
            <person name="Shin M."/>
            <person name="Vergez L."/>
            <person name="Schmutz J."/>
            <person name="Larimer F."/>
            <person name="Land M."/>
            <person name="Hauser L."/>
            <person name="Kyrpides N."/>
            <person name="Kim E."/>
            <person name="Smith K.S."/>
            <person name="Ingram-Smith C."/>
            <person name="Richardson P."/>
        </authorList>
    </citation>
    <scope>NUCLEOTIDE SEQUENCE [LARGE SCALE GENOMIC DNA]</scope>
    <source>
        <strain evidence="5">DSM 6194 / JCM 14653 / NBRC 101360 / PT</strain>
    </source>
</reference>
<dbReference type="HAMAP" id="MF_02223">
    <property type="entry name" value="Pantoate_kinase"/>
    <property type="match status" value="1"/>
</dbReference>
<evidence type="ECO:0000256" key="1">
    <source>
        <dbReference type="HAMAP-Rule" id="MF_02223"/>
    </source>
</evidence>
<comment type="similarity">
    <text evidence="1">Belongs to the GHMP kinase family. PoK subfamily.</text>
</comment>
<proteinExistence type="inferred from homology"/>
<dbReference type="OrthoDB" id="85822at2157"/>
<dbReference type="RefSeq" id="WP_011696600.1">
    <property type="nucleotide sequence ID" value="NC_008553.1"/>
</dbReference>
<comment type="function">
    <text evidence="1">Phosphorylates (R)-pantoate to form (R)-4-phosphopantoate in the CoA biosynthesis pathway.</text>
</comment>
<dbReference type="PIRSF" id="PIRSF016896">
    <property type="entry name" value="GHMP_arc_MJ0969"/>
    <property type="match status" value="1"/>
</dbReference>
<accession>A0B934</accession>
<feature type="region of interest" description="Disordered" evidence="2">
    <location>
        <begin position="1"/>
        <end position="25"/>
    </location>
</feature>
<dbReference type="STRING" id="349307.Mthe_1433"/>
<keyword evidence="5" id="KW-1185">Reference proteome</keyword>
<dbReference type="KEGG" id="mtp:Mthe_1433"/>
<dbReference type="InterPro" id="IPR020568">
    <property type="entry name" value="Ribosomal_Su5_D2-typ_SF"/>
</dbReference>
<dbReference type="EMBL" id="CP000477">
    <property type="protein sequence ID" value="ABK15208.1"/>
    <property type="molecule type" value="Genomic_DNA"/>
</dbReference>
<dbReference type="InterPro" id="IPR006204">
    <property type="entry name" value="GHMP_kinase_N_dom"/>
</dbReference>
<dbReference type="Pfam" id="PF00288">
    <property type="entry name" value="GHMP_kinases_N"/>
    <property type="match status" value="1"/>
</dbReference>
<dbReference type="GO" id="GO:0016301">
    <property type="term" value="F:kinase activity"/>
    <property type="evidence" value="ECO:0007669"/>
    <property type="project" value="UniProtKB-UniRule"/>
</dbReference>
<dbReference type="PANTHER" id="PTHR42282:SF1">
    <property type="entry name" value="PANTOATE KINASE"/>
    <property type="match status" value="1"/>
</dbReference>
<dbReference type="HOGENOM" id="CLU_081191_0_0_2"/>
<evidence type="ECO:0000313" key="5">
    <source>
        <dbReference type="Proteomes" id="UP000000674"/>
    </source>
</evidence>
<keyword evidence="1 4" id="KW-0418">Kinase</keyword>
<dbReference type="Proteomes" id="UP000000674">
    <property type="component" value="Chromosome"/>
</dbReference>
<dbReference type="AlphaFoldDB" id="A0B934"/>
<keyword evidence="1" id="KW-0067">ATP-binding</keyword>
<keyword evidence="1" id="KW-0173">Coenzyme A biosynthesis</keyword>
<sequence length="305" mass="32100">MVKIRDAEKSKDGSSSRADQEKVADVARATVPGHVTGFFAARREEDPLAAGSIGCGFTLGLFARTTVSAADSTQIIISGQPSDAPVSRHVVDSMAPSPVRVETELDMIMGAGFGASGAGALSCAYALNQLFNLALTSNQVAAIAHRAEVINGTGLGDVIAQNTGGLVIRIAHGAPGRGVVDRIPVPRTKVYVVVRGPISTGDVLRDASIMKRVNAAGERAVREILRRPTMGEFMRLSKRFTCETELASSWAMDAIEAVESSGGMASMIMLGDSVFAVGGEECREALRHFGDVIETEIVQRGPMID</sequence>
<dbReference type="PANTHER" id="PTHR42282">
    <property type="entry name" value="PANTOATE KINASE-RELATED"/>
    <property type="match status" value="1"/>
</dbReference>
<keyword evidence="1 4" id="KW-0808">Transferase</keyword>
<organism evidence="4 5">
    <name type="scientific">Methanothrix thermoacetophila (strain DSM 6194 / JCM 14653 / NBRC 101360 / PT)</name>
    <name type="common">Methanosaeta thermophila</name>
    <dbReference type="NCBI Taxonomy" id="349307"/>
    <lineage>
        <taxon>Archaea</taxon>
        <taxon>Methanobacteriati</taxon>
        <taxon>Methanobacteriota</taxon>
        <taxon>Stenosarchaea group</taxon>
        <taxon>Methanomicrobia</taxon>
        <taxon>Methanotrichales</taxon>
        <taxon>Methanotrichaceae</taxon>
        <taxon>Methanothrix</taxon>
    </lineage>
</organism>
<name>A0B934_METTP</name>
<evidence type="ECO:0000256" key="2">
    <source>
        <dbReference type="SAM" id="MobiDB-lite"/>
    </source>
</evidence>
<comment type="catalytic activity">
    <reaction evidence="1">
        <text>(R)-pantoate + ATP = (R)-4-phosphopantoate + ADP + H(+)</text>
        <dbReference type="Rhea" id="RHEA:28246"/>
        <dbReference type="ChEBI" id="CHEBI:15378"/>
        <dbReference type="ChEBI" id="CHEBI:15980"/>
        <dbReference type="ChEBI" id="CHEBI:30616"/>
        <dbReference type="ChEBI" id="CHEBI:61294"/>
        <dbReference type="ChEBI" id="CHEBI:456216"/>
        <dbReference type="EC" id="2.7.1.169"/>
    </reaction>
</comment>
<gene>
    <name evidence="4" type="ordered locus">Mthe_1433</name>
</gene>
<evidence type="ECO:0000259" key="3">
    <source>
        <dbReference type="Pfam" id="PF00288"/>
    </source>
</evidence>
<comment type="pathway">
    <text evidence="1">Cofactor biosynthesis; coenzyme A biosynthesis.</text>
</comment>
<dbReference type="EC" id="2.7.1.169" evidence="1"/>
<feature type="domain" description="GHMP kinase N-terminal" evidence="3">
    <location>
        <begin position="95"/>
        <end position="165"/>
    </location>
</feature>
<dbReference type="SUPFAM" id="SSF54211">
    <property type="entry name" value="Ribosomal protein S5 domain 2-like"/>
    <property type="match status" value="1"/>
</dbReference>
<dbReference type="InterPro" id="IPR012043">
    <property type="entry name" value="PoK"/>
</dbReference>
<dbReference type="GeneID" id="4461888"/>
<dbReference type="InterPro" id="IPR014721">
    <property type="entry name" value="Ribsml_uS5_D2-typ_fold_subgr"/>
</dbReference>
<dbReference type="GO" id="GO:0015937">
    <property type="term" value="P:coenzyme A biosynthetic process"/>
    <property type="evidence" value="ECO:0007669"/>
    <property type="project" value="UniProtKB-UniRule"/>
</dbReference>
<keyword evidence="1" id="KW-0547">Nucleotide-binding</keyword>
<dbReference type="Gene3D" id="3.30.230.10">
    <property type="match status" value="1"/>
</dbReference>